<dbReference type="AlphaFoldDB" id="A0A1H7I7G2"/>
<accession>A0A1H7I7G2</accession>
<dbReference type="InterPro" id="IPR003772">
    <property type="entry name" value="YceD"/>
</dbReference>
<evidence type="ECO:0000313" key="2">
    <source>
        <dbReference type="EMBL" id="SEK58493.1"/>
    </source>
</evidence>
<dbReference type="EMBL" id="FOAN01000001">
    <property type="protein sequence ID" value="SEK58493.1"/>
    <property type="molecule type" value="Genomic_DNA"/>
</dbReference>
<sequence length="183" mass="19849">MTVSPQDKLPLHRPIRVESITLRPVPVVVTPEQADLAAIATYLGVASVEALKASYTLSRNGERLKLEGMIKAGLHQNCVVTLEPFPVELNVPVKLDFAPEAEIAAMAKPSEDDEIDIEVLLNEEEPPEPIIDGTIDLGVVTLEFLALSLDPYPRKPGVAFSEPAPETPAESPFAALLQLKREP</sequence>
<feature type="region of interest" description="Disordered" evidence="1">
    <location>
        <begin position="158"/>
        <end position="183"/>
    </location>
</feature>
<dbReference type="Pfam" id="PF02620">
    <property type="entry name" value="YceD"/>
    <property type="match status" value="1"/>
</dbReference>
<dbReference type="Proteomes" id="UP000199664">
    <property type="component" value="Unassembled WGS sequence"/>
</dbReference>
<dbReference type="STRING" id="1036779.SAMN04515666_101889"/>
<proteinExistence type="predicted"/>
<reference evidence="3" key="1">
    <citation type="submission" date="2016-10" db="EMBL/GenBank/DDBJ databases">
        <authorList>
            <person name="Varghese N."/>
            <person name="Submissions S."/>
        </authorList>
    </citation>
    <scope>NUCLEOTIDE SEQUENCE [LARGE SCALE GENOMIC DNA]</scope>
    <source>
        <strain evidence="3">LMG 26383,CCUG 61248,R- 45681</strain>
    </source>
</reference>
<evidence type="ECO:0000313" key="3">
    <source>
        <dbReference type="Proteomes" id="UP000199664"/>
    </source>
</evidence>
<gene>
    <name evidence="2" type="ORF">SAMN04515666_101889</name>
</gene>
<evidence type="ECO:0000256" key="1">
    <source>
        <dbReference type="SAM" id="MobiDB-lite"/>
    </source>
</evidence>
<dbReference type="RefSeq" id="WP_091830076.1">
    <property type="nucleotide sequence ID" value="NZ_FOAN01000001.1"/>
</dbReference>
<protein>
    <submittedName>
        <fullName evidence="2">Uncharacterized ACR, COG1399</fullName>
    </submittedName>
</protein>
<organism evidence="2 3">
    <name type="scientific">Bosea lupini</name>
    <dbReference type="NCBI Taxonomy" id="1036779"/>
    <lineage>
        <taxon>Bacteria</taxon>
        <taxon>Pseudomonadati</taxon>
        <taxon>Pseudomonadota</taxon>
        <taxon>Alphaproteobacteria</taxon>
        <taxon>Hyphomicrobiales</taxon>
        <taxon>Boseaceae</taxon>
        <taxon>Bosea</taxon>
    </lineage>
</organism>
<dbReference type="OrthoDB" id="8443793at2"/>
<feature type="compositionally biased region" description="Low complexity" evidence="1">
    <location>
        <begin position="159"/>
        <end position="175"/>
    </location>
</feature>
<keyword evidence="3" id="KW-1185">Reference proteome</keyword>
<name>A0A1H7I7G2_9HYPH</name>